<dbReference type="KEGG" id="sedi:EBB79_20740"/>
<dbReference type="AlphaFoldDB" id="A0A3T0N7S2"/>
<reference evidence="1 2" key="1">
    <citation type="submission" date="2018-10" db="EMBL/GenBank/DDBJ databases">
        <title>Parasedimentitalea marina sp. nov., a psychrophilic bacterium isolated from deep seawater of the New Britain Trench.</title>
        <authorList>
            <person name="Cao J."/>
        </authorList>
    </citation>
    <scope>NUCLEOTIDE SEQUENCE [LARGE SCALE GENOMIC DNA]</scope>
    <source>
        <strain evidence="1 2">W43</strain>
    </source>
</reference>
<dbReference type="PANTHER" id="PTHR36513:SF1">
    <property type="entry name" value="TRANSMEMBRANE PROTEIN"/>
    <property type="match status" value="1"/>
</dbReference>
<name>A0A3T0N7S2_9RHOB</name>
<dbReference type="RefSeq" id="WP_127750663.1">
    <property type="nucleotide sequence ID" value="NZ_CP033219.1"/>
</dbReference>
<dbReference type="PANTHER" id="PTHR36513">
    <property type="entry name" value="ABC TRANSMEMBRANE TYPE-1 DOMAIN-CONTAINING PROTEIN"/>
    <property type="match status" value="1"/>
</dbReference>
<sequence>MRLLFRTVLGISLTVIASCSDRAFSPIVPEALDIGTPKSIFAATVREPLPDGNFGPSRSDHYSLLELTVSIPPNHQPGQLDFAYANPDPETQFTLAGRRVFDDPADFNARLKEDVAHLPRDEREVTLFVHGFNSTQTETAFRAAQLAKDIQLPGATMIYSWPSQGNPLGYAYDEDSVLFARDGLEHMLRKTRSAGVGRVALIAHSMGSLLVMETLRQIEIKTPGWSAANLSGVVLMSPDLDVQVFRSQMDRIDDVPQPFIVFVSSKDKLLNISNRLRGKHTSVRLGSLTSVEAVSGLPISIIDTTEFSDDAVSGHLVAGTSPALIAILNSARKTADAFGRETASFKTILPGQVTQSNGATQVSLRNATSDER</sequence>
<organism evidence="1 2">
    <name type="scientific">Parasedimentitalea marina</name>
    <dbReference type="NCBI Taxonomy" id="2483033"/>
    <lineage>
        <taxon>Bacteria</taxon>
        <taxon>Pseudomonadati</taxon>
        <taxon>Pseudomonadota</taxon>
        <taxon>Alphaproteobacteria</taxon>
        <taxon>Rhodobacterales</taxon>
        <taxon>Paracoccaceae</taxon>
        <taxon>Parasedimentitalea</taxon>
    </lineage>
</organism>
<dbReference type="SUPFAM" id="SSF53474">
    <property type="entry name" value="alpha/beta-Hydrolases"/>
    <property type="match status" value="1"/>
</dbReference>
<dbReference type="EMBL" id="CP033219">
    <property type="protein sequence ID" value="AZV80078.1"/>
    <property type="molecule type" value="Genomic_DNA"/>
</dbReference>
<protein>
    <submittedName>
        <fullName evidence="1">Alpha/beta fold hydrolase</fullName>
    </submittedName>
</protein>
<evidence type="ECO:0000313" key="2">
    <source>
        <dbReference type="Proteomes" id="UP000283063"/>
    </source>
</evidence>
<dbReference type="Pfam" id="PF05990">
    <property type="entry name" value="DUF900"/>
    <property type="match status" value="1"/>
</dbReference>
<dbReference type="InterPro" id="IPR010297">
    <property type="entry name" value="DUF900_hydrolase"/>
</dbReference>
<dbReference type="OrthoDB" id="9797755at2"/>
<keyword evidence="2" id="KW-1185">Reference proteome</keyword>
<dbReference type="Gene3D" id="3.40.50.1820">
    <property type="entry name" value="alpha/beta hydrolase"/>
    <property type="match status" value="1"/>
</dbReference>
<gene>
    <name evidence="1" type="ORF">EBB79_20740</name>
</gene>
<dbReference type="Proteomes" id="UP000283063">
    <property type="component" value="Chromosome"/>
</dbReference>
<evidence type="ECO:0000313" key="1">
    <source>
        <dbReference type="EMBL" id="AZV80078.1"/>
    </source>
</evidence>
<dbReference type="PROSITE" id="PS51257">
    <property type="entry name" value="PROKAR_LIPOPROTEIN"/>
    <property type="match status" value="1"/>
</dbReference>
<proteinExistence type="predicted"/>
<dbReference type="InterPro" id="IPR029058">
    <property type="entry name" value="AB_hydrolase_fold"/>
</dbReference>
<accession>A0A3T0N7S2</accession>
<dbReference type="GO" id="GO:0016787">
    <property type="term" value="F:hydrolase activity"/>
    <property type="evidence" value="ECO:0007669"/>
    <property type="project" value="UniProtKB-KW"/>
</dbReference>
<keyword evidence="1" id="KW-0378">Hydrolase</keyword>